<dbReference type="Proteomes" id="UP000813824">
    <property type="component" value="Unassembled WGS sequence"/>
</dbReference>
<feature type="compositionally biased region" description="Polar residues" evidence="1">
    <location>
        <begin position="135"/>
        <end position="145"/>
    </location>
</feature>
<dbReference type="SUPFAM" id="SSF144284">
    <property type="entry name" value="Sec2 N-terminal region"/>
    <property type="match status" value="1"/>
</dbReference>
<feature type="compositionally biased region" description="Polar residues" evidence="1">
    <location>
        <begin position="197"/>
        <end position="213"/>
    </location>
</feature>
<dbReference type="InterPro" id="IPR009449">
    <property type="entry name" value="Sec2_N"/>
</dbReference>
<feature type="compositionally biased region" description="Low complexity" evidence="1">
    <location>
        <begin position="451"/>
        <end position="461"/>
    </location>
</feature>
<accession>A0A8K0UXX9</accession>
<feature type="region of interest" description="Disordered" evidence="1">
    <location>
        <begin position="102"/>
        <end position="153"/>
    </location>
</feature>
<reference evidence="3" key="1">
    <citation type="journal article" date="2021" name="New Phytol.">
        <title>Evolutionary innovations through gain and loss of genes in the ectomycorrhizal Boletales.</title>
        <authorList>
            <person name="Wu G."/>
            <person name="Miyauchi S."/>
            <person name="Morin E."/>
            <person name="Kuo A."/>
            <person name="Drula E."/>
            <person name="Varga T."/>
            <person name="Kohler A."/>
            <person name="Feng B."/>
            <person name="Cao Y."/>
            <person name="Lipzen A."/>
            <person name="Daum C."/>
            <person name="Hundley H."/>
            <person name="Pangilinan J."/>
            <person name="Johnson J."/>
            <person name="Barry K."/>
            <person name="LaButti K."/>
            <person name="Ng V."/>
            <person name="Ahrendt S."/>
            <person name="Min B."/>
            <person name="Choi I.G."/>
            <person name="Park H."/>
            <person name="Plett J.M."/>
            <person name="Magnuson J."/>
            <person name="Spatafora J.W."/>
            <person name="Nagy L.G."/>
            <person name="Henrissat B."/>
            <person name="Grigoriev I.V."/>
            <person name="Yang Z.L."/>
            <person name="Xu J."/>
            <person name="Martin F.M."/>
        </authorList>
    </citation>
    <scope>NUCLEOTIDE SEQUENCE</scope>
    <source>
        <strain evidence="3">KKN 215</strain>
    </source>
</reference>
<gene>
    <name evidence="3" type="ORF">BXZ70DRAFT_997414</name>
</gene>
<feature type="region of interest" description="Disordered" evidence="1">
    <location>
        <begin position="303"/>
        <end position="498"/>
    </location>
</feature>
<evidence type="ECO:0000313" key="4">
    <source>
        <dbReference type="Proteomes" id="UP000813824"/>
    </source>
</evidence>
<organism evidence="3 4">
    <name type="scientific">Cristinia sonorae</name>
    <dbReference type="NCBI Taxonomy" id="1940300"/>
    <lineage>
        <taxon>Eukaryota</taxon>
        <taxon>Fungi</taxon>
        <taxon>Dikarya</taxon>
        <taxon>Basidiomycota</taxon>
        <taxon>Agaricomycotina</taxon>
        <taxon>Agaricomycetes</taxon>
        <taxon>Agaricomycetidae</taxon>
        <taxon>Agaricales</taxon>
        <taxon>Pleurotineae</taxon>
        <taxon>Stephanosporaceae</taxon>
        <taxon>Cristinia</taxon>
    </lineage>
</organism>
<evidence type="ECO:0000256" key="1">
    <source>
        <dbReference type="SAM" id="MobiDB-lite"/>
    </source>
</evidence>
<comment type="caution">
    <text evidence="3">The sequence shown here is derived from an EMBL/GenBank/DDBJ whole genome shotgun (WGS) entry which is preliminary data.</text>
</comment>
<feature type="compositionally biased region" description="Low complexity" evidence="1">
    <location>
        <begin position="428"/>
        <end position="443"/>
    </location>
</feature>
<name>A0A8K0UXX9_9AGAR</name>
<proteinExistence type="predicted"/>
<feature type="compositionally biased region" description="Low complexity" evidence="1">
    <location>
        <begin position="170"/>
        <end position="190"/>
    </location>
</feature>
<evidence type="ECO:0000259" key="2">
    <source>
        <dbReference type="Pfam" id="PF06428"/>
    </source>
</evidence>
<feature type="region of interest" description="Disordered" evidence="1">
    <location>
        <begin position="170"/>
        <end position="219"/>
    </location>
</feature>
<dbReference type="OrthoDB" id="5560525at2759"/>
<feature type="compositionally biased region" description="Basic and acidic residues" evidence="1">
    <location>
        <begin position="387"/>
        <end position="396"/>
    </location>
</feature>
<dbReference type="Gene3D" id="6.10.140.910">
    <property type="match status" value="1"/>
</dbReference>
<dbReference type="EMBL" id="JAEVFJ010000001">
    <property type="protein sequence ID" value="KAH8107694.1"/>
    <property type="molecule type" value="Genomic_DNA"/>
</dbReference>
<protein>
    <recommendedName>
        <fullName evidence="2">GDP/GTP exchange factor Sec2 N-terminal domain-containing protein</fullName>
    </recommendedName>
</protein>
<dbReference type="AlphaFoldDB" id="A0A8K0UXX9"/>
<keyword evidence="4" id="KW-1185">Reference proteome</keyword>
<feature type="compositionally biased region" description="Basic and acidic residues" evidence="1">
    <location>
        <begin position="112"/>
        <end position="134"/>
    </location>
</feature>
<feature type="compositionally biased region" description="Polar residues" evidence="1">
    <location>
        <begin position="318"/>
        <end position="330"/>
    </location>
</feature>
<feature type="compositionally biased region" description="Low complexity" evidence="1">
    <location>
        <begin position="331"/>
        <end position="361"/>
    </location>
</feature>
<sequence>MFSSGRNALPRRTDSLTVAASAASKFNEIEDELHDIRRVHTHGQEEDLKMALSRTITRVEELSSLLKEAYRVQTDLQTELTLAKSNLQLALANNEMLEDALNRDVPGSSKDVGWRRWGAKEQKEREMDSRRSIDSSHSLDVSPAQSPIPGSATPADGRFFKFRFGSGATSASAASSTFPSPTTRFPASPRLGEVKSASASGQFHSSHLTSASLPSLIPDREKEFETLTAELEKEKKAHAAASAAKEALEAELESLSQALFEEANKMVATERMKLADREEELRETQAEKEALRSALKLLEQERRASMRQADLDEDDRISSPSSQPVQTHGRSLSTVSAFSASSAMGIKSPPSLSAPASPVSARRVLLDAPSSASTVVPTPTSAVSQIQRHDEQDRVGSESPVAEITAQNDDPSTKQPPEPQASTPQTKTTSSLTPDPSSASLSPSPQPSPSNPSSNNSPSPSGFTYIQPRPMTFFGDDDTESPWADVRSATASPVAGGF</sequence>
<feature type="compositionally biased region" description="Low complexity" evidence="1">
    <location>
        <begin position="368"/>
        <end position="384"/>
    </location>
</feature>
<feature type="domain" description="GDP/GTP exchange factor Sec2 N-terminal" evidence="2">
    <location>
        <begin position="219"/>
        <end position="289"/>
    </location>
</feature>
<dbReference type="Pfam" id="PF06428">
    <property type="entry name" value="Sec2p"/>
    <property type="match status" value="1"/>
</dbReference>
<evidence type="ECO:0000313" key="3">
    <source>
        <dbReference type="EMBL" id="KAH8107694.1"/>
    </source>
</evidence>